<protein>
    <recommendedName>
        <fullName evidence="4">Integral membrane protein</fullName>
    </recommendedName>
</protein>
<keyword evidence="1" id="KW-0472">Membrane</keyword>
<feature type="transmembrane region" description="Helical" evidence="1">
    <location>
        <begin position="60"/>
        <end position="79"/>
    </location>
</feature>
<dbReference type="EMBL" id="JAVRFD010000012">
    <property type="protein sequence ID" value="MDT0545973.1"/>
    <property type="molecule type" value="Genomic_DNA"/>
</dbReference>
<dbReference type="Proteomes" id="UP001180754">
    <property type="component" value="Unassembled WGS sequence"/>
</dbReference>
<evidence type="ECO:0000313" key="2">
    <source>
        <dbReference type="EMBL" id="MDT0545973.1"/>
    </source>
</evidence>
<evidence type="ECO:0000313" key="3">
    <source>
        <dbReference type="Proteomes" id="UP001180754"/>
    </source>
</evidence>
<feature type="transmembrane region" description="Helical" evidence="1">
    <location>
        <begin position="114"/>
        <end position="135"/>
    </location>
</feature>
<reference evidence="2" key="1">
    <citation type="submission" date="2024-05" db="EMBL/GenBank/DDBJ databases">
        <title>30 novel species of actinomycetes from the DSMZ collection.</title>
        <authorList>
            <person name="Nouioui I."/>
        </authorList>
    </citation>
    <scope>NUCLEOTIDE SEQUENCE</scope>
    <source>
        <strain evidence="2">DSM 41529</strain>
    </source>
</reference>
<feature type="transmembrane region" description="Helical" evidence="1">
    <location>
        <begin position="91"/>
        <end position="108"/>
    </location>
</feature>
<comment type="caution">
    <text evidence="2">The sequence shown here is derived from an EMBL/GenBank/DDBJ whole genome shotgun (WGS) entry which is preliminary data.</text>
</comment>
<evidence type="ECO:0000256" key="1">
    <source>
        <dbReference type="SAM" id="Phobius"/>
    </source>
</evidence>
<dbReference type="RefSeq" id="WP_311726454.1">
    <property type="nucleotide sequence ID" value="NZ_JAVRFD010000012.1"/>
</dbReference>
<gene>
    <name evidence="2" type="ORF">RND15_25135</name>
</gene>
<accession>A0ABU2XJ70</accession>
<sequence length="140" mass="14899">MNAPTAAPAHHRHRPHLSLPHVQVRAHPSASWVVPTVLGILYGGYVMFIDHNQGTPAPWAGLFGLMAAVVVGALCYLIGRTQSALMPELRAAAYGALLGCAFGFLYSVSGHSVFRSSMMGLAGGLAMYAVSYYAFRTHAD</sequence>
<keyword evidence="1" id="KW-1133">Transmembrane helix</keyword>
<evidence type="ECO:0008006" key="4">
    <source>
        <dbReference type="Google" id="ProtNLM"/>
    </source>
</evidence>
<keyword evidence="1" id="KW-0812">Transmembrane</keyword>
<keyword evidence="3" id="KW-1185">Reference proteome</keyword>
<name>A0ABU2XJ70_9ACTN</name>
<organism evidence="2 3">
    <name type="scientific">Streptomyces lonegramiae</name>
    <dbReference type="NCBI Taxonomy" id="3075524"/>
    <lineage>
        <taxon>Bacteria</taxon>
        <taxon>Bacillati</taxon>
        <taxon>Actinomycetota</taxon>
        <taxon>Actinomycetes</taxon>
        <taxon>Kitasatosporales</taxon>
        <taxon>Streptomycetaceae</taxon>
        <taxon>Streptomyces</taxon>
    </lineage>
</organism>
<feature type="transmembrane region" description="Helical" evidence="1">
    <location>
        <begin position="30"/>
        <end position="48"/>
    </location>
</feature>
<proteinExistence type="predicted"/>